<gene>
    <name evidence="1" type="ORF">A9Q02_11705</name>
</gene>
<reference evidence="1 2" key="1">
    <citation type="submission" date="2016-05" db="EMBL/GenBank/DDBJ databases">
        <authorList>
            <person name="Lavstsen T."/>
            <person name="Jespersen J.S."/>
        </authorList>
    </citation>
    <scope>NUCLEOTIDE SEQUENCE [LARGE SCALE GENOMIC DNA]</scope>
    <source>
        <strain evidence="1 2">B7-9</strain>
    </source>
</reference>
<evidence type="ECO:0000313" key="1">
    <source>
        <dbReference type="EMBL" id="PDV99605.1"/>
    </source>
</evidence>
<keyword evidence="2" id="KW-1185">Reference proteome</keyword>
<name>A0A2H3L8I8_9CHLR</name>
<dbReference type="Proteomes" id="UP000220922">
    <property type="component" value="Unassembled WGS sequence"/>
</dbReference>
<proteinExistence type="predicted"/>
<organism evidence="1 2">
    <name type="scientific">Candidatus Chloroploca asiatica</name>
    <dbReference type="NCBI Taxonomy" id="1506545"/>
    <lineage>
        <taxon>Bacteria</taxon>
        <taxon>Bacillati</taxon>
        <taxon>Chloroflexota</taxon>
        <taxon>Chloroflexia</taxon>
        <taxon>Chloroflexales</taxon>
        <taxon>Chloroflexineae</taxon>
        <taxon>Oscillochloridaceae</taxon>
        <taxon>Candidatus Chloroploca</taxon>
    </lineage>
</organism>
<comment type="caution">
    <text evidence="1">The sequence shown here is derived from an EMBL/GenBank/DDBJ whole genome shotgun (WGS) entry which is preliminary data.</text>
</comment>
<dbReference type="EMBL" id="LYXE01000066">
    <property type="protein sequence ID" value="PDV99605.1"/>
    <property type="molecule type" value="Genomic_DNA"/>
</dbReference>
<evidence type="ECO:0000313" key="2">
    <source>
        <dbReference type="Proteomes" id="UP000220922"/>
    </source>
</evidence>
<accession>A0A2H3L8I8</accession>
<sequence length="61" mass="6984">MDYQAYIVRIRWTADGQPHGFVVHPRTGEKRLFHTATELLHVLQDWPLPTPPAPAPKESLP</sequence>
<dbReference type="AlphaFoldDB" id="A0A2H3L8I8"/>
<protein>
    <submittedName>
        <fullName evidence="1">Uncharacterized protein</fullName>
    </submittedName>
</protein>